<dbReference type="AlphaFoldDB" id="A0A9X1B6D0"/>
<comment type="caution">
    <text evidence="5">The sequence shown here is derived from an EMBL/GenBank/DDBJ whole genome shotgun (WGS) entry which is preliminary data.</text>
</comment>
<evidence type="ECO:0000256" key="3">
    <source>
        <dbReference type="SAM" id="MobiDB-lite"/>
    </source>
</evidence>
<dbReference type="InterPro" id="IPR002078">
    <property type="entry name" value="Sigma_54_int"/>
</dbReference>
<dbReference type="Proteomes" id="UP001138768">
    <property type="component" value="Unassembled WGS sequence"/>
</dbReference>
<dbReference type="InterPro" id="IPR027417">
    <property type="entry name" value="P-loop_NTPase"/>
</dbReference>
<evidence type="ECO:0000256" key="1">
    <source>
        <dbReference type="ARBA" id="ARBA00022741"/>
    </source>
</evidence>
<gene>
    <name evidence="5" type="ORF">CKO42_24325</name>
</gene>
<organism evidence="5 6">
    <name type="scientific">Lamprobacter modestohalophilus</name>
    <dbReference type="NCBI Taxonomy" id="1064514"/>
    <lineage>
        <taxon>Bacteria</taxon>
        <taxon>Pseudomonadati</taxon>
        <taxon>Pseudomonadota</taxon>
        <taxon>Gammaproteobacteria</taxon>
        <taxon>Chromatiales</taxon>
        <taxon>Chromatiaceae</taxon>
        <taxon>Lamprobacter</taxon>
    </lineage>
</organism>
<accession>A0A9X1B6D0</accession>
<dbReference type="GO" id="GO:0005524">
    <property type="term" value="F:ATP binding"/>
    <property type="evidence" value="ECO:0007669"/>
    <property type="project" value="UniProtKB-KW"/>
</dbReference>
<evidence type="ECO:0000313" key="5">
    <source>
        <dbReference type="EMBL" id="MBK1621480.1"/>
    </source>
</evidence>
<dbReference type="PANTHER" id="PTHR32071">
    <property type="entry name" value="TRANSCRIPTIONAL REGULATORY PROTEIN"/>
    <property type="match status" value="1"/>
</dbReference>
<dbReference type="Gene3D" id="3.40.50.300">
    <property type="entry name" value="P-loop containing nucleotide triphosphate hydrolases"/>
    <property type="match status" value="1"/>
</dbReference>
<dbReference type="PROSITE" id="PS50045">
    <property type="entry name" value="SIGMA54_INTERACT_4"/>
    <property type="match status" value="1"/>
</dbReference>
<keyword evidence="2" id="KW-0067">ATP-binding</keyword>
<dbReference type="RefSeq" id="WP_242479669.1">
    <property type="nucleotide sequence ID" value="NZ_NRRY01000077.1"/>
</dbReference>
<dbReference type="SUPFAM" id="SSF52540">
    <property type="entry name" value="P-loop containing nucleoside triphosphate hydrolases"/>
    <property type="match status" value="1"/>
</dbReference>
<dbReference type="Gene3D" id="1.10.8.60">
    <property type="match status" value="1"/>
</dbReference>
<sequence length="128" mass="13831">LAPALQAKLLRVLQEHVFERVGGHESIHTDARIIAATNRDLLSEAAAGRFREDLVYRLQVIQIRMPPLRERREDIPLLVQGLLARIAASRGSGLPAAGDPDPHAAATRAPRGHPAVGARAARAHRSPA</sequence>
<proteinExistence type="predicted"/>
<dbReference type="GO" id="GO:0006355">
    <property type="term" value="P:regulation of DNA-templated transcription"/>
    <property type="evidence" value="ECO:0007669"/>
    <property type="project" value="InterPro"/>
</dbReference>
<reference evidence="5 6" key="1">
    <citation type="journal article" date="2020" name="Microorganisms">
        <title>Osmotic Adaptation and Compatible Solute Biosynthesis of Phototrophic Bacteria as Revealed from Genome Analyses.</title>
        <authorList>
            <person name="Imhoff J.F."/>
            <person name="Rahn T."/>
            <person name="Kunzel S."/>
            <person name="Keller A."/>
            <person name="Neulinger S.C."/>
        </authorList>
    </citation>
    <scope>NUCLEOTIDE SEQUENCE [LARGE SCALE GENOMIC DNA]</scope>
    <source>
        <strain evidence="5 6">DSM 25653</strain>
    </source>
</reference>
<keyword evidence="6" id="KW-1185">Reference proteome</keyword>
<evidence type="ECO:0000313" key="6">
    <source>
        <dbReference type="Proteomes" id="UP001138768"/>
    </source>
</evidence>
<feature type="region of interest" description="Disordered" evidence="3">
    <location>
        <begin position="92"/>
        <end position="128"/>
    </location>
</feature>
<feature type="non-terminal residue" evidence="5">
    <location>
        <position position="1"/>
    </location>
</feature>
<protein>
    <recommendedName>
        <fullName evidence="4">Sigma-54 factor interaction domain-containing protein</fullName>
    </recommendedName>
</protein>
<feature type="domain" description="Sigma-54 factor interaction" evidence="4">
    <location>
        <begin position="1"/>
        <end position="91"/>
    </location>
</feature>
<evidence type="ECO:0000256" key="2">
    <source>
        <dbReference type="ARBA" id="ARBA00022840"/>
    </source>
</evidence>
<name>A0A9X1B6D0_9GAMM</name>
<evidence type="ECO:0000259" key="4">
    <source>
        <dbReference type="PROSITE" id="PS50045"/>
    </source>
</evidence>
<feature type="compositionally biased region" description="Low complexity" evidence="3">
    <location>
        <begin position="95"/>
        <end position="106"/>
    </location>
</feature>
<dbReference type="Pfam" id="PF00158">
    <property type="entry name" value="Sigma54_activat"/>
    <property type="match status" value="1"/>
</dbReference>
<dbReference type="EMBL" id="NRRY01000077">
    <property type="protein sequence ID" value="MBK1621480.1"/>
    <property type="molecule type" value="Genomic_DNA"/>
</dbReference>
<keyword evidence="1" id="KW-0547">Nucleotide-binding</keyword>